<sequence>MKDMDKFISYLTGKFDNHEQIESEEKNGNIVHPKSKHSAYVFNDKIENLPNDFKDYFIIEEGYYEMGEMKQDIHHIFKLSKNENGNLILESYEISNLDDNELKNYNNINIKFEDLKESHKFTPIEYIFKDNAFEGISISNLPDDVTLEIKQRVEKDALMVSEILRKDGKITFGLEEPIIYKRIK</sequence>
<dbReference type="OrthoDB" id="3196946at2"/>
<accession>A0A1V4SV81</accession>
<evidence type="ECO:0000313" key="2">
    <source>
        <dbReference type="Proteomes" id="UP000191448"/>
    </source>
</evidence>
<dbReference type="Proteomes" id="UP000191448">
    <property type="component" value="Unassembled WGS sequence"/>
</dbReference>
<proteinExistence type="predicted"/>
<gene>
    <name evidence="1" type="ORF">CLTHE_19250</name>
</gene>
<dbReference type="EMBL" id="LTAY01000048">
    <property type="protein sequence ID" value="OPX47362.1"/>
    <property type="molecule type" value="Genomic_DNA"/>
</dbReference>
<organism evidence="1 2">
    <name type="scientific">Clostridium thermobutyricum DSM 4928</name>
    <dbReference type="NCBI Taxonomy" id="1121339"/>
    <lineage>
        <taxon>Bacteria</taxon>
        <taxon>Bacillati</taxon>
        <taxon>Bacillota</taxon>
        <taxon>Clostridia</taxon>
        <taxon>Eubacteriales</taxon>
        <taxon>Clostridiaceae</taxon>
        <taxon>Clostridium</taxon>
    </lineage>
</organism>
<dbReference type="AlphaFoldDB" id="A0A1V4SV81"/>
<evidence type="ECO:0000313" key="1">
    <source>
        <dbReference type="EMBL" id="OPX47362.1"/>
    </source>
</evidence>
<name>A0A1V4SV81_9CLOT</name>
<dbReference type="RefSeq" id="WP_080023123.1">
    <property type="nucleotide sequence ID" value="NZ_LTAY01000048.1"/>
</dbReference>
<comment type="caution">
    <text evidence="1">The sequence shown here is derived from an EMBL/GenBank/DDBJ whole genome shotgun (WGS) entry which is preliminary data.</text>
</comment>
<protein>
    <submittedName>
        <fullName evidence="1">Uncharacterized protein</fullName>
    </submittedName>
</protein>
<reference evidence="1 2" key="1">
    <citation type="submission" date="2016-02" db="EMBL/GenBank/DDBJ databases">
        <title>Genome sequence of Clostridium thermobutyricum DSM 4928.</title>
        <authorList>
            <person name="Poehlein A."/>
            <person name="Daniel R."/>
        </authorList>
    </citation>
    <scope>NUCLEOTIDE SEQUENCE [LARGE SCALE GENOMIC DNA]</scope>
    <source>
        <strain evidence="1 2">DSM 4928</strain>
    </source>
</reference>